<evidence type="ECO:0000313" key="2">
    <source>
        <dbReference type="EMBL" id="ADN83832.1"/>
    </source>
</evidence>
<sequence>MSSVEQIHIKLQKLMEKQKLARKRHRQNRKARGHKSPSELRRREQRETLYFLAQLPSGLPYADDHVCSVPSYPPSYTSCDETDWFAGNEWCEGSYS</sequence>
<organism evidence="2">
    <name type="scientific">Peanut stunt virus</name>
    <dbReference type="NCBI Taxonomy" id="12313"/>
    <lineage>
        <taxon>Viruses</taxon>
        <taxon>Riboviria</taxon>
        <taxon>Orthornavirae</taxon>
        <taxon>Kitrinoviricota</taxon>
        <taxon>Alsuviricetes</taxon>
        <taxon>Martellivirales</taxon>
        <taxon>Bromoviridae</taxon>
        <taxon>Cucumovirus</taxon>
        <taxon>Cucumovirus PSV</taxon>
    </lineage>
</organism>
<evidence type="ECO:0000256" key="1">
    <source>
        <dbReference type="SAM" id="MobiDB-lite"/>
    </source>
</evidence>
<dbReference type="Pfam" id="PF03263">
    <property type="entry name" value="Cucumo_2B"/>
    <property type="match status" value="1"/>
</dbReference>
<name>E5D485_9BROM</name>
<feature type="region of interest" description="Disordered" evidence="1">
    <location>
        <begin position="18"/>
        <end position="43"/>
    </location>
</feature>
<proteinExistence type="predicted"/>
<feature type="compositionally biased region" description="Basic residues" evidence="1">
    <location>
        <begin position="20"/>
        <end position="35"/>
    </location>
</feature>
<reference evidence="2" key="1">
    <citation type="submission" date="2009-10" db="EMBL/GenBank/DDBJ databases">
        <title>Comparison of two almost identical strains of Peanut stunt virus, satRNA-associated and satRNA-free.</title>
        <authorList>
            <person name="Obrepalska-Steplowska A."/>
            <person name="Budziszewska M."/>
            <person name="Pospieszny H."/>
        </authorList>
    </citation>
    <scope>NUCLEOTIDE SEQUENCE</scope>
    <source>
        <strain evidence="2">Ag</strain>
    </source>
</reference>
<accession>E5D485</accession>
<dbReference type="InterPro" id="IPR004946">
    <property type="entry name" value="Cucumo_2B"/>
</dbReference>
<dbReference type="Gene3D" id="1.20.5.3800">
    <property type="match status" value="1"/>
</dbReference>
<dbReference type="EMBL" id="GU129698">
    <property type="protein sequence ID" value="ADN83832.1"/>
    <property type="molecule type" value="Genomic_RNA"/>
</dbReference>
<protein>
    <submittedName>
        <fullName evidence="2">2b protein</fullName>
    </submittedName>
</protein>